<sequence length="224" mass="24698">MEADAGKPRFGCLRAARCVVAVVVTVLIVAITLNTVKLILYLRSRQHATVVDLSVIRGLVYVRRVAATATHPPSLQFYLGVQVSGAADGLRYYASNMTACLFGENTPSLAERDAICCFHQGPVFTKAVEQQTRHYFLMEANTTRGGTTNSSTSNFDRLYRKGGSLDGVTLFLEGTFVAERRSRRYTASQDINFCESLIISDLETDEDELLDHRYDQPCAKGAKG</sequence>
<organism evidence="2 3">
    <name type="scientific">Urochloa decumbens</name>
    <dbReference type="NCBI Taxonomy" id="240449"/>
    <lineage>
        <taxon>Eukaryota</taxon>
        <taxon>Viridiplantae</taxon>
        <taxon>Streptophyta</taxon>
        <taxon>Embryophyta</taxon>
        <taxon>Tracheophyta</taxon>
        <taxon>Spermatophyta</taxon>
        <taxon>Magnoliopsida</taxon>
        <taxon>Liliopsida</taxon>
        <taxon>Poales</taxon>
        <taxon>Poaceae</taxon>
        <taxon>PACMAD clade</taxon>
        <taxon>Panicoideae</taxon>
        <taxon>Panicodae</taxon>
        <taxon>Paniceae</taxon>
        <taxon>Melinidinae</taxon>
        <taxon>Urochloa</taxon>
    </lineage>
</organism>
<evidence type="ECO:0000256" key="1">
    <source>
        <dbReference type="SAM" id="Phobius"/>
    </source>
</evidence>
<dbReference type="EMBL" id="OZ075140">
    <property type="protein sequence ID" value="CAL5028181.1"/>
    <property type="molecule type" value="Genomic_DNA"/>
</dbReference>
<evidence type="ECO:0000313" key="3">
    <source>
        <dbReference type="Proteomes" id="UP001497457"/>
    </source>
</evidence>
<feature type="transmembrane region" description="Helical" evidence="1">
    <location>
        <begin position="20"/>
        <end position="40"/>
    </location>
</feature>
<gene>
    <name evidence="2" type="ORF">URODEC1_LOCUS79770</name>
</gene>
<evidence type="ECO:0000313" key="2">
    <source>
        <dbReference type="EMBL" id="CAL5028181.1"/>
    </source>
</evidence>
<protein>
    <submittedName>
        <fullName evidence="2">Uncharacterized protein</fullName>
    </submittedName>
</protein>
<accession>A0ABC9CYE9</accession>
<reference evidence="2" key="1">
    <citation type="submission" date="2024-10" db="EMBL/GenBank/DDBJ databases">
        <authorList>
            <person name="Ryan C."/>
        </authorList>
    </citation>
    <scope>NUCLEOTIDE SEQUENCE [LARGE SCALE GENOMIC DNA]</scope>
</reference>
<keyword evidence="1" id="KW-0812">Transmembrane</keyword>
<dbReference type="Proteomes" id="UP001497457">
    <property type="component" value="Chromosome 30rd"/>
</dbReference>
<dbReference type="AlphaFoldDB" id="A0ABC9CYE9"/>
<keyword evidence="1" id="KW-1133">Transmembrane helix</keyword>
<keyword evidence="3" id="KW-1185">Reference proteome</keyword>
<proteinExistence type="predicted"/>
<keyword evidence="1" id="KW-0472">Membrane</keyword>
<name>A0ABC9CYE9_9POAL</name>